<proteinExistence type="predicted"/>
<gene>
    <name evidence="1" type="ORF">NUW54_g14253</name>
</gene>
<dbReference type="EMBL" id="JANSHE010007193">
    <property type="protein sequence ID" value="KAJ2964172.1"/>
    <property type="molecule type" value="Genomic_DNA"/>
</dbReference>
<evidence type="ECO:0000313" key="2">
    <source>
        <dbReference type="Proteomes" id="UP001144978"/>
    </source>
</evidence>
<reference evidence="1" key="1">
    <citation type="submission" date="2022-08" db="EMBL/GenBank/DDBJ databases">
        <title>Genome Sequence of Pycnoporus sanguineus.</title>
        <authorList>
            <person name="Buettner E."/>
        </authorList>
    </citation>
    <scope>NUCLEOTIDE SEQUENCE</scope>
    <source>
        <strain evidence="1">CG-C14</strain>
    </source>
</reference>
<evidence type="ECO:0000313" key="1">
    <source>
        <dbReference type="EMBL" id="KAJ2964172.1"/>
    </source>
</evidence>
<organism evidence="1 2">
    <name type="scientific">Trametes sanguinea</name>
    <dbReference type="NCBI Taxonomy" id="158606"/>
    <lineage>
        <taxon>Eukaryota</taxon>
        <taxon>Fungi</taxon>
        <taxon>Dikarya</taxon>
        <taxon>Basidiomycota</taxon>
        <taxon>Agaricomycotina</taxon>
        <taxon>Agaricomycetes</taxon>
        <taxon>Polyporales</taxon>
        <taxon>Polyporaceae</taxon>
        <taxon>Trametes</taxon>
    </lineage>
</organism>
<name>A0ACC1MFN3_9APHY</name>
<comment type="caution">
    <text evidence="1">The sequence shown here is derived from an EMBL/GenBank/DDBJ whole genome shotgun (WGS) entry which is preliminary data.</text>
</comment>
<protein>
    <submittedName>
        <fullName evidence="1">Uncharacterized protein</fullName>
    </submittedName>
</protein>
<accession>A0ACC1MFN3</accession>
<keyword evidence="2" id="KW-1185">Reference proteome</keyword>
<sequence length="141" mass="15357">MLEVLQVLKHSLKQERLGFTLGWRPAQEEEMSGVKESLLLPTEATKLSQEGNLETETAAAENKVRSYGCAREGPWEVAQGDLEASAAAMQGKGDFKTSEFLYCAASRSLKVALKPPWSDHVSGPNAAQRYLARALGMGHPL</sequence>
<dbReference type="Proteomes" id="UP001144978">
    <property type="component" value="Unassembled WGS sequence"/>
</dbReference>